<accession>A0A8J8NCI3</accession>
<name>A0A8J8NCI3_HALGN</name>
<protein>
    <submittedName>
        <fullName evidence="2">Uncharacterized protein</fullName>
    </submittedName>
</protein>
<evidence type="ECO:0000313" key="2">
    <source>
        <dbReference type="EMBL" id="TNV72473.1"/>
    </source>
</evidence>
<evidence type="ECO:0000313" key="3">
    <source>
        <dbReference type="Proteomes" id="UP000785679"/>
    </source>
</evidence>
<feature type="region of interest" description="Disordered" evidence="1">
    <location>
        <begin position="1"/>
        <end position="29"/>
    </location>
</feature>
<dbReference type="EMBL" id="RRYP01022219">
    <property type="protein sequence ID" value="TNV72473.1"/>
    <property type="molecule type" value="Genomic_DNA"/>
</dbReference>
<proteinExistence type="predicted"/>
<evidence type="ECO:0000256" key="1">
    <source>
        <dbReference type="SAM" id="MobiDB-lite"/>
    </source>
</evidence>
<keyword evidence="3" id="KW-1185">Reference proteome</keyword>
<dbReference type="Proteomes" id="UP000785679">
    <property type="component" value="Unassembled WGS sequence"/>
</dbReference>
<organism evidence="2 3">
    <name type="scientific">Halteria grandinella</name>
    <dbReference type="NCBI Taxonomy" id="5974"/>
    <lineage>
        <taxon>Eukaryota</taxon>
        <taxon>Sar</taxon>
        <taxon>Alveolata</taxon>
        <taxon>Ciliophora</taxon>
        <taxon>Intramacronucleata</taxon>
        <taxon>Spirotrichea</taxon>
        <taxon>Stichotrichia</taxon>
        <taxon>Sporadotrichida</taxon>
        <taxon>Halteriidae</taxon>
        <taxon>Halteria</taxon>
    </lineage>
</organism>
<dbReference type="AlphaFoldDB" id="A0A8J8NCI3"/>
<comment type="caution">
    <text evidence="2">The sequence shown here is derived from an EMBL/GenBank/DDBJ whole genome shotgun (WGS) entry which is preliminary data.</text>
</comment>
<reference evidence="2" key="1">
    <citation type="submission" date="2019-06" db="EMBL/GenBank/DDBJ databases">
        <authorList>
            <person name="Zheng W."/>
        </authorList>
    </citation>
    <scope>NUCLEOTIDE SEQUENCE</scope>
    <source>
        <strain evidence="2">QDHG01</strain>
    </source>
</reference>
<sequence length="197" mass="22002">MHGAYEDAVSFNSGQNSDSGEESLERNQAYQNQRRCLQETNKQFQIRNQIAGGSSQSDNNIKYGIQTGVKANSRKEKNKVSVKKNSGIVQGQLNLDGHLDIESSLLMEDEELLEGDGVYPNRFKKNGLRKKGNLLLLPNKNQNLPVVIEDQSGEEDYLQTESNHFQSRAMLRAQLEASSSALKEADQATSNISFNQH</sequence>
<gene>
    <name evidence="2" type="ORF">FGO68_gene12962</name>
</gene>